<feature type="chain" id="PRO_5045617102" evidence="1">
    <location>
        <begin position="19"/>
        <end position="175"/>
    </location>
</feature>
<evidence type="ECO:0000313" key="2">
    <source>
        <dbReference type="EMBL" id="MFL0207041.1"/>
    </source>
</evidence>
<dbReference type="InterPro" id="IPR032710">
    <property type="entry name" value="NTF2-like_dom_sf"/>
</dbReference>
<protein>
    <submittedName>
        <fullName evidence="2">Nuclear transport factor 2 family protein</fullName>
    </submittedName>
</protein>
<dbReference type="Proteomes" id="UP001623559">
    <property type="component" value="Unassembled WGS sequence"/>
</dbReference>
<gene>
    <name evidence="2" type="ORF">V7S74_09815</name>
</gene>
<evidence type="ECO:0000256" key="1">
    <source>
        <dbReference type="SAM" id="SignalP"/>
    </source>
</evidence>
<dbReference type="SUPFAM" id="SSF54427">
    <property type="entry name" value="NTF2-like"/>
    <property type="match status" value="1"/>
</dbReference>
<sequence length="175" mass="18451">MKNVFFALCCLMGFSAFAQSEDDGIKSSISAYTEGFTKGDTASLGRAFASNALLRNLNASTGKLVDTPLRKFIAGMPTGGAKATGNLVNYSYAGTSAVATVEFKFDDFKYIDLLSLVKINDDWKIVCRVYSRVALDVNVASGVGVKAVSGKTSTPAKAAAPVKKAVVKPKADDGW</sequence>
<evidence type="ECO:0000313" key="3">
    <source>
        <dbReference type="Proteomes" id="UP001623559"/>
    </source>
</evidence>
<reference evidence="2 3" key="1">
    <citation type="submission" date="2024-07" db="EMBL/GenBank/DDBJ databases">
        <authorList>
            <person name="Pitt A."/>
            <person name="Hahn M.W."/>
        </authorList>
    </citation>
    <scope>NUCLEOTIDE SEQUENCE [LARGE SCALE GENOMIC DNA]</scope>
    <source>
        <strain evidence="2 3">2-AUSEE-184A6</strain>
    </source>
</reference>
<accession>A0ABW8SXY1</accession>
<dbReference type="EMBL" id="JBEWZG010000003">
    <property type="protein sequence ID" value="MFL0207041.1"/>
    <property type="molecule type" value="Genomic_DNA"/>
</dbReference>
<dbReference type="Pfam" id="PF12893">
    <property type="entry name" value="Lumazine_bd_2"/>
    <property type="match status" value="1"/>
</dbReference>
<dbReference type="RefSeq" id="WP_406778584.1">
    <property type="nucleotide sequence ID" value="NZ_JBEWZG010000003.1"/>
</dbReference>
<dbReference type="InterPro" id="IPR039437">
    <property type="entry name" value="FrzH/put_lumazine-bd"/>
</dbReference>
<proteinExistence type="predicted"/>
<feature type="signal peptide" evidence="1">
    <location>
        <begin position="1"/>
        <end position="18"/>
    </location>
</feature>
<name>A0ABW8SXY1_9BACT</name>
<keyword evidence="1" id="KW-0732">Signal</keyword>
<comment type="caution">
    <text evidence="2">The sequence shown here is derived from an EMBL/GenBank/DDBJ whole genome shotgun (WGS) entry which is preliminary data.</text>
</comment>
<dbReference type="Gene3D" id="3.10.450.50">
    <property type="match status" value="1"/>
</dbReference>
<organism evidence="2 3">
    <name type="scientific">Aquirufa novilacunae</name>
    <dbReference type="NCBI Taxonomy" id="3139305"/>
    <lineage>
        <taxon>Bacteria</taxon>
        <taxon>Pseudomonadati</taxon>
        <taxon>Bacteroidota</taxon>
        <taxon>Cytophagia</taxon>
        <taxon>Cytophagales</taxon>
        <taxon>Flectobacillaceae</taxon>
        <taxon>Aquirufa</taxon>
    </lineage>
</organism>